<sequence length="101" mass="11287">MAVCPVCKVDSVRKRLTWSGLLHGILCFPCGIYCCVKSRVWFCPLCTNEVNYSDGRQPSFGRNYRCYKSFEKVGIGINDQEHGAPKSQIITSWAKTVSGCS</sequence>
<evidence type="ECO:0000313" key="1">
    <source>
        <dbReference type="EMBL" id="VDK74172.1"/>
    </source>
</evidence>
<name>A0A3P6SDZ5_LITSI</name>
<organism evidence="1 2">
    <name type="scientific">Litomosoides sigmodontis</name>
    <name type="common">Filarial nematode worm</name>
    <dbReference type="NCBI Taxonomy" id="42156"/>
    <lineage>
        <taxon>Eukaryota</taxon>
        <taxon>Metazoa</taxon>
        <taxon>Ecdysozoa</taxon>
        <taxon>Nematoda</taxon>
        <taxon>Chromadorea</taxon>
        <taxon>Rhabditida</taxon>
        <taxon>Spirurina</taxon>
        <taxon>Spiruromorpha</taxon>
        <taxon>Filarioidea</taxon>
        <taxon>Onchocercidae</taxon>
        <taxon>Litomosoides</taxon>
    </lineage>
</organism>
<evidence type="ECO:0008006" key="3">
    <source>
        <dbReference type="Google" id="ProtNLM"/>
    </source>
</evidence>
<dbReference type="OrthoDB" id="2564984at2759"/>
<gene>
    <name evidence="1" type="ORF">NLS_LOCUS2376</name>
</gene>
<proteinExistence type="predicted"/>
<evidence type="ECO:0000313" key="2">
    <source>
        <dbReference type="Proteomes" id="UP000277928"/>
    </source>
</evidence>
<reference evidence="1 2" key="1">
    <citation type="submission" date="2018-08" db="EMBL/GenBank/DDBJ databases">
        <authorList>
            <person name="Laetsch R D."/>
            <person name="Stevens L."/>
            <person name="Kumar S."/>
            <person name="Blaxter L. M."/>
        </authorList>
    </citation>
    <scope>NUCLEOTIDE SEQUENCE [LARGE SCALE GENOMIC DNA]</scope>
</reference>
<dbReference type="OMA" id="RFSWRAI"/>
<keyword evidence="2" id="KW-1185">Reference proteome</keyword>
<dbReference type="Proteomes" id="UP000277928">
    <property type="component" value="Unassembled WGS sequence"/>
</dbReference>
<accession>A0A3P6SDZ5</accession>
<protein>
    <recommendedName>
        <fullName evidence="3">Brain protein I3</fullName>
    </recommendedName>
</protein>
<dbReference type="AlphaFoldDB" id="A0A3P6SDZ5"/>
<dbReference type="EMBL" id="UYRX01000107">
    <property type="protein sequence ID" value="VDK74172.1"/>
    <property type="molecule type" value="Genomic_DNA"/>
</dbReference>